<evidence type="ECO:0000256" key="2">
    <source>
        <dbReference type="ARBA" id="ARBA00004370"/>
    </source>
</evidence>
<evidence type="ECO:0000256" key="1">
    <source>
        <dbReference type="ARBA" id="ARBA00000085"/>
    </source>
</evidence>
<organism evidence="13 14">
    <name type="scientific">Caenispirillum salinarum AK4</name>
    <dbReference type="NCBI Taxonomy" id="1238182"/>
    <lineage>
        <taxon>Bacteria</taxon>
        <taxon>Pseudomonadati</taxon>
        <taxon>Pseudomonadota</taxon>
        <taxon>Alphaproteobacteria</taxon>
        <taxon>Rhodospirillales</taxon>
        <taxon>Novispirillaceae</taxon>
        <taxon>Caenispirillum</taxon>
    </lineage>
</organism>
<dbReference type="RefSeq" id="WP_009540452.1">
    <property type="nucleotide sequence ID" value="NZ_ANHY01000008.1"/>
</dbReference>
<dbReference type="EC" id="2.7.13.3" evidence="3"/>
<dbReference type="AlphaFoldDB" id="K9GWK0"/>
<comment type="subcellular location">
    <subcellularLocation>
        <location evidence="2">Membrane</location>
    </subcellularLocation>
</comment>
<dbReference type="GO" id="GO:0016020">
    <property type="term" value="C:membrane"/>
    <property type="evidence" value="ECO:0007669"/>
    <property type="project" value="UniProtKB-SubCell"/>
</dbReference>
<evidence type="ECO:0000256" key="10">
    <source>
        <dbReference type="ARBA" id="ARBA00023136"/>
    </source>
</evidence>
<feature type="domain" description="Histidine kinase" evidence="12">
    <location>
        <begin position="148"/>
        <end position="368"/>
    </location>
</feature>
<accession>K9GWK0</accession>
<comment type="catalytic activity">
    <reaction evidence="1">
        <text>ATP + protein L-histidine = ADP + protein N-phospho-L-histidine.</text>
        <dbReference type="EC" id="2.7.13.3"/>
    </reaction>
</comment>
<dbReference type="SUPFAM" id="SSF47384">
    <property type="entry name" value="Homodimeric domain of signal transducing histidine kinase"/>
    <property type="match status" value="1"/>
</dbReference>
<sequence length="379" mass="40001">MAEPRENGTAEASEEMYQLLHQAPVGLVEMRADGTVDLMNAMAIQLLLPHATGRSMDNLYDALGDGGEEVRTRCDGVQGRAGAGLLCQGVRVDGPAGTLGVTVTRTSRGTLLAAVENLTPLVAAERKAQAARKEADRANAAKSEFLAGMSHELRQPLNAILGFSDIMAAGVFGPLSDRYQGYLADITTSGKHLLSLINDILDIAKVEAGHIELEPEPVVLEDLLATCVRMLHERAEKRGVRLTVKDGAPGLVLMADMRRMKQVLINLLSNAIKFTPAGGTVTIRTSLRDDGGPRLAVADTGVGIAPEDLEAVMRPFEQSAAGRRQAEDSTGLGLPLAATLAELHGGRLTLDSTVGEGTTVTVDLPPSRVHGPGEGARIM</sequence>
<gene>
    <name evidence="13" type="ORF">C882_4344</name>
</gene>
<dbReference type="PROSITE" id="PS50109">
    <property type="entry name" value="HIS_KIN"/>
    <property type="match status" value="1"/>
</dbReference>
<dbReference type="FunFam" id="3.30.565.10:FF:000006">
    <property type="entry name" value="Sensor histidine kinase WalK"/>
    <property type="match status" value="1"/>
</dbReference>
<keyword evidence="9" id="KW-0902">Two-component regulatory system</keyword>
<dbReference type="SMART" id="SM00387">
    <property type="entry name" value="HATPase_c"/>
    <property type="match status" value="1"/>
</dbReference>
<dbReference type="eggNOG" id="COG2205">
    <property type="taxonomic scope" value="Bacteria"/>
</dbReference>
<evidence type="ECO:0000256" key="11">
    <source>
        <dbReference type="SAM" id="MobiDB-lite"/>
    </source>
</evidence>
<dbReference type="PATRIC" id="fig|1238182.3.peg.2006"/>
<proteinExistence type="predicted"/>
<comment type="caution">
    <text evidence="13">The sequence shown here is derived from an EMBL/GenBank/DDBJ whole genome shotgun (WGS) entry which is preliminary data.</text>
</comment>
<dbReference type="PANTHER" id="PTHR43711:SF26">
    <property type="entry name" value="SENSOR HISTIDINE KINASE RCSC"/>
    <property type="match status" value="1"/>
</dbReference>
<dbReference type="InterPro" id="IPR005467">
    <property type="entry name" value="His_kinase_dom"/>
</dbReference>
<dbReference type="SUPFAM" id="SSF55874">
    <property type="entry name" value="ATPase domain of HSP90 chaperone/DNA topoisomerase II/histidine kinase"/>
    <property type="match status" value="1"/>
</dbReference>
<dbReference type="InterPro" id="IPR003661">
    <property type="entry name" value="HisK_dim/P_dom"/>
</dbReference>
<dbReference type="CDD" id="cd00082">
    <property type="entry name" value="HisKA"/>
    <property type="match status" value="1"/>
</dbReference>
<keyword evidence="4" id="KW-0597">Phosphoprotein</keyword>
<evidence type="ECO:0000256" key="3">
    <source>
        <dbReference type="ARBA" id="ARBA00012438"/>
    </source>
</evidence>
<dbReference type="EMBL" id="ANHY01000008">
    <property type="protein sequence ID" value="EKV30385.1"/>
    <property type="molecule type" value="Genomic_DNA"/>
</dbReference>
<dbReference type="PANTHER" id="PTHR43711">
    <property type="entry name" value="TWO-COMPONENT HISTIDINE KINASE"/>
    <property type="match status" value="1"/>
</dbReference>
<evidence type="ECO:0000256" key="4">
    <source>
        <dbReference type="ARBA" id="ARBA00022553"/>
    </source>
</evidence>
<dbReference type="InterPro" id="IPR036097">
    <property type="entry name" value="HisK_dim/P_sf"/>
</dbReference>
<evidence type="ECO:0000313" key="13">
    <source>
        <dbReference type="EMBL" id="EKV30385.1"/>
    </source>
</evidence>
<evidence type="ECO:0000256" key="8">
    <source>
        <dbReference type="ARBA" id="ARBA00022840"/>
    </source>
</evidence>
<dbReference type="Proteomes" id="UP000009881">
    <property type="component" value="Unassembled WGS sequence"/>
</dbReference>
<dbReference type="STRING" id="1238182.C882_4344"/>
<dbReference type="SMART" id="SM00388">
    <property type="entry name" value="HisKA"/>
    <property type="match status" value="1"/>
</dbReference>
<dbReference type="InterPro" id="IPR003594">
    <property type="entry name" value="HATPase_dom"/>
</dbReference>
<evidence type="ECO:0000259" key="12">
    <source>
        <dbReference type="PROSITE" id="PS50109"/>
    </source>
</evidence>
<keyword evidence="5" id="KW-0808">Transferase</keyword>
<evidence type="ECO:0000256" key="5">
    <source>
        <dbReference type="ARBA" id="ARBA00022679"/>
    </source>
</evidence>
<feature type="region of interest" description="Disordered" evidence="11">
    <location>
        <begin position="359"/>
        <end position="379"/>
    </location>
</feature>
<dbReference type="Pfam" id="PF00512">
    <property type="entry name" value="HisKA"/>
    <property type="match status" value="1"/>
</dbReference>
<dbReference type="Pfam" id="PF02518">
    <property type="entry name" value="HATPase_c"/>
    <property type="match status" value="1"/>
</dbReference>
<dbReference type="InterPro" id="IPR036890">
    <property type="entry name" value="HATPase_C_sf"/>
</dbReference>
<reference evidence="13 14" key="1">
    <citation type="journal article" date="2013" name="Genome Announc.">
        <title>Draft Genome Sequence of an Alphaproteobacterium, Caenispirillum salinarum AK4(T), Isolated from a Solar Saltern.</title>
        <authorList>
            <person name="Khatri I."/>
            <person name="Singh A."/>
            <person name="Korpole S."/>
            <person name="Pinnaka A.K."/>
            <person name="Subramanian S."/>
        </authorList>
    </citation>
    <scope>NUCLEOTIDE SEQUENCE [LARGE SCALE GENOMIC DNA]</scope>
    <source>
        <strain evidence="13 14">AK4</strain>
    </source>
</reference>
<evidence type="ECO:0000256" key="6">
    <source>
        <dbReference type="ARBA" id="ARBA00022741"/>
    </source>
</evidence>
<dbReference type="Gene3D" id="3.30.565.10">
    <property type="entry name" value="Histidine kinase-like ATPase, C-terminal domain"/>
    <property type="match status" value="1"/>
</dbReference>
<evidence type="ECO:0000313" key="14">
    <source>
        <dbReference type="Proteomes" id="UP000009881"/>
    </source>
</evidence>
<dbReference type="Gene3D" id="1.10.287.130">
    <property type="match status" value="1"/>
</dbReference>
<dbReference type="PRINTS" id="PR00344">
    <property type="entry name" value="BCTRLSENSOR"/>
</dbReference>
<dbReference type="GO" id="GO:0000155">
    <property type="term" value="F:phosphorelay sensor kinase activity"/>
    <property type="evidence" value="ECO:0007669"/>
    <property type="project" value="InterPro"/>
</dbReference>
<keyword evidence="10" id="KW-0472">Membrane</keyword>
<keyword evidence="14" id="KW-1185">Reference proteome</keyword>
<keyword evidence="6" id="KW-0547">Nucleotide-binding</keyword>
<dbReference type="FunFam" id="1.10.287.130:FF:000038">
    <property type="entry name" value="Sensory transduction histidine kinase"/>
    <property type="match status" value="1"/>
</dbReference>
<dbReference type="InterPro" id="IPR004358">
    <property type="entry name" value="Sig_transdc_His_kin-like_C"/>
</dbReference>
<dbReference type="OrthoDB" id="6115735at2"/>
<evidence type="ECO:0000256" key="7">
    <source>
        <dbReference type="ARBA" id="ARBA00022777"/>
    </source>
</evidence>
<name>K9GWK0_9PROT</name>
<keyword evidence="8" id="KW-0067">ATP-binding</keyword>
<keyword evidence="7" id="KW-0418">Kinase</keyword>
<dbReference type="InterPro" id="IPR050736">
    <property type="entry name" value="Sensor_HK_Regulatory"/>
</dbReference>
<dbReference type="GO" id="GO:0005524">
    <property type="term" value="F:ATP binding"/>
    <property type="evidence" value="ECO:0007669"/>
    <property type="project" value="UniProtKB-KW"/>
</dbReference>
<evidence type="ECO:0000256" key="9">
    <source>
        <dbReference type="ARBA" id="ARBA00023012"/>
    </source>
</evidence>
<protein>
    <recommendedName>
        <fullName evidence="3">histidine kinase</fullName>
        <ecNumber evidence="3">2.7.13.3</ecNumber>
    </recommendedName>
</protein>